<reference evidence="2 3" key="1">
    <citation type="submission" date="2023-12" db="EMBL/GenBank/DDBJ databases">
        <title>Sinomonas terricola sp. nov, isolated from litchi orchard soil in Guangdong, PR China.</title>
        <authorList>
            <person name="Jiaxin W."/>
            <person name="Yang Z."/>
            <person name="Honghui Z."/>
        </authorList>
    </citation>
    <scope>NUCLEOTIDE SEQUENCE [LARGE SCALE GENOMIC DNA]</scope>
    <source>
        <strain evidence="2 3">JGH33</strain>
    </source>
</reference>
<organism evidence="2 3">
    <name type="scientific">Sinomonas terricola</name>
    <dbReference type="NCBI Taxonomy" id="3110330"/>
    <lineage>
        <taxon>Bacteria</taxon>
        <taxon>Bacillati</taxon>
        <taxon>Actinomycetota</taxon>
        <taxon>Actinomycetes</taxon>
        <taxon>Micrococcales</taxon>
        <taxon>Micrococcaceae</taxon>
        <taxon>Sinomonas</taxon>
    </lineage>
</organism>
<protein>
    <submittedName>
        <fullName evidence="2">LuxR C-terminal-related transcriptional regulator</fullName>
    </submittedName>
</protein>
<dbReference type="PANTHER" id="PTHR47691">
    <property type="entry name" value="REGULATOR-RELATED"/>
    <property type="match status" value="1"/>
</dbReference>
<dbReference type="Gene3D" id="1.25.40.10">
    <property type="entry name" value="Tetratricopeptide repeat domain"/>
    <property type="match status" value="1"/>
</dbReference>
<sequence>MATGTAPSALTTAVAGRVPASASSFIGRIDELAAVDRALATGRLVTLTGPGGAGKTRIALEAVSRDGSRSTRVVFVDLTRIPAGSSLAFAVAEAAGLRGVTEEAALASILWWLDLGEESLVILDSAEHILGEAAALVAALLENAGRARVLVTSRQPLRLAGERIVNVGPMPVDDAESLFWERALAVRASLPETPDARAAARELCSRLDCLPLAVELAAARASVLTPAELLPELARGLAVLSRGPAMAPDRHASLHACIAASIDALDGRERGVFEACSVFAGSFDARAAAAVAGASLADLEALVSRSLLQTSADAAGRTAFRMLETLREYAVERLTDGRLAEIRGRHLAWMMSELGTGGFPSVTESLRRGAEAKGLLPDLRAALDFAATTAPAAGILLMASTEELWRLAAEDEGFARVERLLEQYPEPDEVRAAGLVTAACLSLVRQDIKGVRDSAEQALGILEPRSAAAGTVLYYVAVALLYGGDFEGSTLAAMRAFDAFAAIGDVAGQGCARGALGSVALFAGRSEDAIPFFEEALPLAEEAGDAWRQGQILTHWAMAEEALGHRASAHEKLLGALEQFLQVGDISIYGSAIARLALLDVRRRPTAAVRAAASASQRQGAGGRYHSTTLADIDQVRATAARLIGEGAVRSAWETGERLTFDQAAAELLRLAEPREGTLTPRELEIAEMVRRGHSNASIAKRLGLSERTIESHVAHATTKLGLHNRAGLAAWAAERGKSSADN</sequence>
<name>A0ABU5TC18_9MICC</name>
<dbReference type="InterPro" id="IPR036388">
    <property type="entry name" value="WH-like_DNA-bd_sf"/>
</dbReference>
<proteinExistence type="predicted"/>
<dbReference type="InterPro" id="IPR011990">
    <property type="entry name" value="TPR-like_helical_dom_sf"/>
</dbReference>
<evidence type="ECO:0000313" key="2">
    <source>
        <dbReference type="EMBL" id="MEA5457237.1"/>
    </source>
</evidence>
<dbReference type="Pfam" id="PF00196">
    <property type="entry name" value="GerE"/>
    <property type="match status" value="1"/>
</dbReference>
<dbReference type="Gene3D" id="3.40.50.300">
    <property type="entry name" value="P-loop containing nucleotide triphosphate hydrolases"/>
    <property type="match status" value="1"/>
</dbReference>
<dbReference type="EMBL" id="JAYGGQ010000024">
    <property type="protein sequence ID" value="MEA5457237.1"/>
    <property type="molecule type" value="Genomic_DNA"/>
</dbReference>
<evidence type="ECO:0000259" key="1">
    <source>
        <dbReference type="PROSITE" id="PS50043"/>
    </source>
</evidence>
<evidence type="ECO:0000313" key="3">
    <source>
        <dbReference type="Proteomes" id="UP001304769"/>
    </source>
</evidence>
<dbReference type="SUPFAM" id="SSF52540">
    <property type="entry name" value="P-loop containing nucleoside triphosphate hydrolases"/>
    <property type="match status" value="1"/>
</dbReference>
<dbReference type="PROSITE" id="PS00622">
    <property type="entry name" value="HTH_LUXR_1"/>
    <property type="match status" value="1"/>
</dbReference>
<dbReference type="InterPro" id="IPR016032">
    <property type="entry name" value="Sig_transdc_resp-reg_C-effctor"/>
</dbReference>
<comment type="caution">
    <text evidence="2">The sequence shown here is derived from an EMBL/GenBank/DDBJ whole genome shotgun (WGS) entry which is preliminary data.</text>
</comment>
<dbReference type="InterPro" id="IPR027417">
    <property type="entry name" value="P-loop_NTPase"/>
</dbReference>
<dbReference type="InterPro" id="IPR000792">
    <property type="entry name" value="Tscrpt_reg_LuxR_C"/>
</dbReference>
<keyword evidence="3" id="KW-1185">Reference proteome</keyword>
<dbReference type="RefSeq" id="WP_323281148.1">
    <property type="nucleotide sequence ID" value="NZ_JAYGGQ010000024.1"/>
</dbReference>
<dbReference type="Pfam" id="PF13401">
    <property type="entry name" value="AAA_22"/>
    <property type="match status" value="1"/>
</dbReference>
<dbReference type="SMART" id="SM00421">
    <property type="entry name" value="HTH_LUXR"/>
    <property type="match status" value="1"/>
</dbReference>
<accession>A0ABU5TC18</accession>
<dbReference type="PRINTS" id="PR00038">
    <property type="entry name" value="HTHLUXR"/>
</dbReference>
<dbReference type="InterPro" id="IPR049945">
    <property type="entry name" value="AAA_22"/>
</dbReference>
<feature type="domain" description="HTH luxR-type" evidence="1">
    <location>
        <begin position="672"/>
        <end position="737"/>
    </location>
</feature>
<dbReference type="PROSITE" id="PS50043">
    <property type="entry name" value="HTH_LUXR_2"/>
    <property type="match status" value="1"/>
</dbReference>
<dbReference type="PANTHER" id="PTHR47691:SF3">
    <property type="entry name" value="HTH-TYPE TRANSCRIPTIONAL REGULATOR RV0890C-RELATED"/>
    <property type="match status" value="1"/>
</dbReference>
<gene>
    <name evidence="2" type="ORF">SPF06_21155</name>
</gene>
<dbReference type="CDD" id="cd06170">
    <property type="entry name" value="LuxR_C_like"/>
    <property type="match status" value="1"/>
</dbReference>
<dbReference type="SUPFAM" id="SSF46894">
    <property type="entry name" value="C-terminal effector domain of the bipartite response regulators"/>
    <property type="match status" value="1"/>
</dbReference>
<dbReference type="InterPro" id="IPR058852">
    <property type="entry name" value="HTH_77"/>
</dbReference>
<dbReference type="Pfam" id="PF25872">
    <property type="entry name" value="HTH_77"/>
    <property type="match status" value="1"/>
</dbReference>
<dbReference type="Gene3D" id="1.10.10.10">
    <property type="entry name" value="Winged helix-like DNA-binding domain superfamily/Winged helix DNA-binding domain"/>
    <property type="match status" value="1"/>
</dbReference>
<dbReference type="Proteomes" id="UP001304769">
    <property type="component" value="Unassembled WGS sequence"/>
</dbReference>
<dbReference type="SUPFAM" id="SSF48452">
    <property type="entry name" value="TPR-like"/>
    <property type="match status" value="1"/>
</dbReference>